<dbReference type="RefSeq" id="WP_345536998.1">
    <property type="nucleotide sequence ID" value="NZ_BAABGJ010000012.1"/>
</dbReference>
<dbReference type="InterPro" id="IPR021259">
    <property type="entry name" value="DUF2817"/>
</dbReference>
<dbReference type="EMBL" id="BAABGJ010000012">
    <property type="protein sequence ID" value="GAA4337442.1"/>
    <property type="molecule type" value="Genomic_DNA"/>
</dbReference>
<dbReference type="CDD" id="cd06233">
    <property type="entry name" value="M14-like"/>
    <property type="match status" value="1"/>
</dbReference>
<reference evidence="2" key="1">
    <citation type="journal article" date="2019" name="Int. J. Syst. Evol. Microbiol.">
        <title>The Global Catalogue of Microorganisms (GCM) 10K type strain sequencing project: providing services to taxonomists for standard genome sequencing and annotation.</title>
        <authorList>
            <consortium name="The Broad Institute Genomics Platform"/>
            <consortium name="The Broad Institute Genome Sequencing Center for Infectious Disease"/>
            <person name="Wu L."/>
            <person name="Ma J."/>
        </authorList>
    </citation>
    <scope>NUCLEOTIDE SEQUENCE [LARGE SCALE GENOMIC DNA]</scope>
    <source>
        <strain evidence="2">JCM 17804</strain>
    </source>
</reference>
<dbReference type="SUPFAM" id="SSF53187">
    <property type="entry name" value="Zn-dependent exopeptidases"/>
    <property type="match status" value="1"/>
</dbReference>
<gene>
    <name evidence="1" type="ORF">GCM10023165_15450</name>
</gene>
<dbReference type="Proteomes" id="UP001500975">
    <property type="component" value="Unassembled WGS sequence"/>
</dbReference>
<name>A0ABP8HCF8_9BURK</name>
<accession>A0ABP8HCF8</accession>
<proteinExistence type="predicted"/>
<organism evidence="1 2">
    <name type="scientific">Variovorax defluvii</name>
    <dbReference type="NCBI Taxonomy" id="913761"/>
    <lineage>
        <taxon>Bacteria</taxon>
        <taxon>Pseudomonadati</taxon>
        <taxon>Pseudomonadota</taxon>
        <taxon>Betaproteobacteria</taxon>
        <taxon>Burkholderiales</taxon>
        <taxon>Comamonadaceae</taxon>
        <taxon>Variovorax</taxon>
    </lineage>
</organism>
<keyword evidence="2" id="KW-1185">Reference proteome</keyword>
<dbReference type="Pfam" id="PF10994">
    <property type="entry name" value="DUF2817"/>
    <property type="match status" value="1"/>
</dbReference>
<protein>
    <submittedName>
        <fullName evidence="1">M14 family metallopeptidase</fullName>
    </submittedName>
</protein>
<evidence type="ECO:0000313" key="2">
    <source>
        <dbReference type="Proteomes" id="UP001500975"/>
    </source>
</evidence>
<comment type="caution">
    <text evidence="1">The sequence shown here is derived from an EMBL/GenBank/DDBJ whole genome shotgun (WGS) entry which is preliminary data.</text>
</comment>
<dbReference type="Gene3D" id="3.40.630.10">
    <property type="entry name" value="Zn peptidases"/>
    <property type="match status" value="1"/>
</dbReference>
<sequence length="372" mass="40166">MIGVGEAFAPRYAEARRRFLEGCAAAGLAVQSHVHPLHGRDGEELALDVALDGAPDAQALLIVSSGCHGIEGHCGSGVQVFALHDAEWRELARDRGVAVLYLHALNPHGFSHGRRVTQENVDLNRNFLDFSKPLPVNAAYASLHALLLPETWPPTVVNQAEIDALIAREGLDFYQAAVSRGQYQYADGLFYGGAAPTWSNRTVREVLRTHAGRARCVGWIDIHTGLGPNGIGERIFACRDDAAAYARANAWWGAPGAPVTSMYDGSSTSAFLTGLMAFALEEECPQAEYTAIALEYGTEPMLEVMSALRGDHWLHRHPGAPAELAQAIRARMMAAFYSDTDAWRGQVISQARQAMFQAADGLSPSFSGRGQG</sequence>
<evidence type="ECO:0000313" key="1">
    <source>
        <dbReference type="EMBL" id="GAA4337442.1"/>
    </source>
</evidence>